<proteinExistence type="predicted"/>
<dbReference type="RefSeq" id="WP_125324914.1">
    <property type="nucleotide sequence ID" value="NZ_CP034328.1"/>
</dbReference>
<gene>
    <name evidence="1" type="ORF">EI545_07595</name>
</gene>
<dbReference type="OrthoDB" id="9798158at2"/>
<dbReference type="EMBL" id="CP034328">
    <property type="protein sequence ID" value="AZL58713.1"/>
    <property type="molecule type" value="Genomic_DNA"/>
</dbReference>
<evidence type="ECO:0000313" key="2">
    <source>
        <dbReference type="Proteomes" id="UP000282002"/>
    </source>
</evidence>
<name>A0A3S8U530_9RHOB</name>
<evidence type="ECO:0000313" key="1">
    <source>
        <dbReference type="EMBL" id="AZL58713.1"/>
    </source>
</evidence>
<dbReference type="AlphaFoldDB" id="A0A3S8U530"/>
<sequence>MKAEFEFDWDTGNTAKCAKHGLTQAEIEYALSNGARYAADPSHSLTEQRFIALSRTAVGRPVFIAFCWRDGRLRPISARYMHRQEARRHGIQTQDRPGDEH</sequence>
<dbReference type="Pfam" id="PF04365">
    <property type="entry name" value="BrnT_toxin"/>
    <property type="match status" value="1"/>
</dbReference>
<organism evidence="1 2">
    <name type="scientific">Tabrizicola piscis</name>
    <dbReference type="NCBI Taxonomy" id="2494374"/>
    <lineage>
        <taxon>Bacteria</taxon>
        <taxon>Pseudomonadati</taxon>
        <taxon>Pseudomonadota</taxon>
        <taxon>Alphaproteobacteria</taxon>
        <taxon>Rhodobacterales</taxon>
        <taxon>Paracoccaceae</taxon>
        <taxon>Tabrizicola</taxon>
    </lineage>
</organism>
<protein>
    <submittedName>
        <fullName evidence="1">BrnT family toxin</fullName>
    </submittedName>
</protein>
<dbReference type="KEGG" id="taw:EI545_07595"/>
<dbReference type="Gene3D" id="3.10.450.530">
    <property type="entry name" value="Ribonuclease toxin, BrnT, of type II toxin-antitoxin system"/>
    <property type="match status" value="1"/>
</dbReference>
<dbReference type="Proteomes" id="UP000282002">
    <property type="component" value="Chromosome"/>
</dbReference>
<keyword evidence="2" id="KW-1185">Reference proteome</keyword>
<dbReference type="InterPro" id="IPR038573">
    <property type="entry name" value="BrnT_sf"/>
</dbReference>
<accession>A0A3S8U530</accession>
<reference evidence="1 2" key="1">
    <citation type="submission" date="2018-12" db="EMBL/GenBank/DDBJ databases">
        <title>Complete genome sequencing of Tabrizicola sp. K13M18.</title>
        <authorList>
            <person name="Bae J.-W."/>
        </authorList>
    </citation>
    <scope>NUCLEOTIDE SEQUENCE [LARGE SCALE GENOMIC DNA]</scope>
    <source>
        <strain evidence="1 2">K13M18</strain>
    </source>
</reference>
<dbReference type="InterPro" id="IPR007460">
    <property type="entry name" value="BrnT_toxin"/>
</dbReference>